<keyword evidence="7" id="KW-1185">Reference proteome</keyword>
<comment type="pathway">
    <text evidence="3">Cofactor biosynthesis; coenzyme A biosynthesis; CoA from (R)-pantothenate: step 3/5.</text>
</comment>
<name>A0AAW1NNR2_9CHLO</name>
<evidence type="ECO:0000256" key="4">
    <source>
        <dbReference type="ARBA" id="ARBA00066422"/>
    </source>
</evidence>
<dbReference type="Proteomes" id="UP001465755">
    <property type="component" value="Unassembled WGS sequence"/>
</dbReference>
<dbReference type="PANTHER" id="PTHR14359:SF6">
    <property type="entry name" value="PHOSPHOPANTOTHENOYLCYSTEINE DECARBOXYLASE"/>
    <property type="match status" value="1"/>
</dbReference>
<evidence type="ECO:0000313" key="6">
    <source>
        <dbReference type="EMBL" id="KAK9788158.1"/>
    </source>
</evidence>
<dbReference type="GO" id="GO:0010181">
    <property type="term" value="F:FMN binding"/>
    <property type="evidence" value="ECO:0007669"/>
    <property type="project" value="TreeGrafter"/>
</dbReference>
<gene>
    <name evidence="6" type="ORF">WJX73_002590</name>
</gene>
<dbReference type="AlphaFoldDB" id="A0AAW1NNR2"/>
<dbReference type="Pfam" id="PF02441">
    <property type="entry name" value="Flavoprotein"/>
    <property type="match status" value="1"/>
</dbReference>
<dbReference type="GO" id="GO:0004633">
    <property type="term" value="F:phosphopantothenoylcysteine decarboxylase activity"/>
    <property type="evidence" value="ECO:0007669"/>
    <property type="project" value="UniProtKB-EC"/>
</dbReference>
<comment type="similarity">
    <text evidence="2">Belongs to the HFCD (homooligomeric flavin containing Cys decarboxylase) superfamily.</text>
</comment>
<evidence type="ECO:0000256" key="2">
    <source>
        <dbReference type="ARBA" id="ARBA00038350"/>
    </source>
</evidence>
<dbReference type="SUPFAM" id="SSF52507">
    <property type="entry name" value="Homo-oligomeric flavin-containing Cys decarboxylases, HFCD"/>
    <property type="match status" value="1"/>
</dbReference>
<dbReference type="Gene3D" id="3.40.50.1950">
    <property type="entry name" value="Flavin prenyltransferase-like"/>
    <property type="match status" value="1"/>
</dbReference>
<evidence type="ECO:0000256" key="3">
    <source>
        <dbReference type="ARBA" id="ARBA00060685"/>
    </source>
</evidence>
<dbReference type="EC" id="4.1.1.36" evidence="4"/>
<dbReference type="InterPro" id="IPR003382">
    <property type="entry name" value="Flavoprotein"/>
</dbReference>
<sequence>MAVDMTDTSGGDTAKHPHILLGVTGSVAAIKVPDLATLLSALGTVRVVTTAAATHFFSEDALPADARPVLGDDGEWSTWNQKGDPVTHIELRKWADCMVIAPLSANTLAKCAQGLCDNLLTCIVRAWDFSKPLLLAPAMNTMMWDSPFTGRQLAELETMGATVIAPMSKALACGDVGTGAMAEVHTVLEKVKGCLDRLPVCV</sequence>
<dbReference type="PANTHER" id="PTHR14359">
    <property type="entry name" value="HOMO-OLIGOMERIC FLAVIN CONTAINING CYS DECARBOXYLASE FAMILY"/>
    <property type="match status" value="1"/>
</dbReference>
<proteinExistence type="inferred from homology"/>
<dbReference type="EMBL" id="JALJOQ010000232">
    <property type="protein sequence ID" value="KAK9788158.1"/>
    <property type="molecule type" value="Genomic_DNA"/>
</dbReference>
<dbReference type="InterPro" id="IPR036551">
    <property type="entry name" value="Flavin_trans-like"/>
</dbReference>
<keyword evidence="1" id="KW-0173">Coenzyme A biosynthesis</keyword>
<dbReference type="GO" id="GO:0071513">
    <property type="term" value="C:phosphopantothenoylcysteine decarboxylase complex"/>
    <property type="evidence" value="ECO:0007669"/>
    <property type="project" value="TreeGrafter"/>
</dbReference>
<reference evidence="6 7" key="1">
    <citation type="journal article" date="2024" name="Nat. Commun.">
        <title>Phylogenomics reveals the evolutionary origins of lichenization in chlorophyte algae.</title>
        <authorList>
            <person name="Puginier C."/>
            <person name="Libourel C."/>
            <person name="Otte J."/>
            <person name="Skaloud P."/>
            <person name="Haon M."/>
            <person name="Grisel S."/>
            <person name="Petersen M."/>
            <person name="Berrin J.G."/>
            <person name="Delaux P.M."/>
            <person name="Dal Grande F."/>
            <person name="Keller J."/>
        </authorList>
    </citation>
    <scope>NUCLEOTIDE SEQUENCE [LARGE SCALE GENOMIC DNA]</scope>
    <source>
        <strain evidence="6 7">SAG 2036</strain>
    </source>
</reference>
<feature type="domain" description="Flavoprotein" evidence="5">
    <location>
        <begin position="18"/>
        <end position="192"/>
    </location>
</feature>
<evidence type="ECO:0000313" key="7">
    <source>
        <dbReference type="Proteomes" id="UP001465755"/>
    </source>
</evidence>
<dbReference type="GO" id="GO:0015937">
    <property type="term" value="P:coenzyme A biosynthetic process"/>
    <property type="evidence" value="ECO:0007669"/>
    <property type="project" value="UniProtKB-KW"/>
</dbReference>
<evidence type="ECO:0000256" key="1">
    <source>
        <dbReference type="ARBA" id="ARBA00022993"/>
    </source>
</evidence>
<comment type="caution">
    <text evidence="6">The sequence shown here is derived from an EMBL/GenBank/DDBJ whole genome shotgun (WGS) entry which is preliminary data.</text>
</comment>
<evidence type="ECO:0000259" key="5">
    <source>
        <dbReference type="Pfam" id="PF02441"/>
    </source>
</evidence>
<organism evidence="6 7">
    <name type="scientific">Symbiochloris irregularis</name>
    <dbReference type="NCBI Taxonomy" id="706552"/>
    <lineage>
        <taxon>Eukaryota</taxon>
        <taxon>Viridiplantae</taxon>
        <taxon>Chlorophyta</taxon>
        <taxon>core chlorophytes</taxon>
        <taxon>Trebouxiophyceae</taxon>
        <taxon>Trebouxiales</taxon>
        <taxon>Trebouxiaceae</taxon>
        <taxon>Symbiochloris</taxon>
    </lineage>
</organism>
<protein>
    <recommendedName>
        <fullName evidence="4">phosphopantothenoylcysteine decarboxylase</fullName>
        <ecNumber evidence="4">4.1.1.36</ecNumber>
    </recommendedName>
</protein>
<accession>A0AAW1NNR2</accession>